<evidence type="ECO:0000313" key="2">
    <source>
        <dbReference type="EMBL" id="KAK7695802.1"/>
    </source>
</evidence>
<proteinExistence type="predicted"/>
<sequence length="67" mass="6971">MDASSQDGSLPVNNSELGFPDYVSGSSTFDMNSFNTHELGISAEATPPPSGSEPDTDSESSNLKTES</sequence>
<protein>
    <submittedName>
        <fullName evidence="2">Uncharacterized protein</fullName>
    </submittedName>
</protein>
<dbReference type="Proteomes" id="UP001385951">
    <property type="component" value="Unassembled WGS sequence"/>
</dbReference>
<evidence type="ECO:0000256" key="1">
    <source>
        <dbReference type="SAM" id="MobiDB-lite"/>
    </source>
</evidence>
<accession>A0AAW0GZ12</accession>
<dbReference type="AlphaFoldDB" id="A0AAW0GZ12"/>
<keyword evidence="3" id="KW-1185">Reference proteome</keyword>
<reference evidence="2 3" key="1">
    <citation type="submission" date="2022-09" db="EMBL/GenBank/DDBJ databases">
        <authorList>
            <person name="Palmer J.M."/>
        </authorList>
    </citation>
    <scope>NUCLEOTIDE SEQUENCE [LARGE SCALE GENOMIC DNA]</scope>
    <source>
        <strain evidence="2 3">DSM 7382</strain>
    </source>
</reference>
<gene>
    <name evidence="2" type="ORF">QCA50_000440</name>
</gene>
<comment type="caution">
    <text evidence="2">The sequence shown here is derived from an EMBL/GenBank/DDBJ whole genome shotgun (WGS) entry which is preliminary data.</text>
</comment>
<feature type="compositionally biased region" description="Polar residues" evidence="1">
    <location>
        <begin position="1"/>
        <end position="16"/>
    </location>
</feature>
<feature type="region of interest" description="Disordered" evidence="1">
    <location>
        <begin position="1"/>
        <end position="67"/>
    </location>
</feature>
<dbReference type="EMBL" id="JASBNA010000001">
    <property type="protein sequence ID" value="KAK7695802.1"/>
    <property type="molecule type" value="Genomic_DNA"/>
</dbReference>
<feature type="compositionally biased region" description="Polar residues" evidence="1">
    <location>
        <begin position="24"/>
        <end position="36"/>
    </location>
</feature>
<evidence type="ECO:0000313" key="3">
    <source>
        <dbReference type="Proteomes" id="UP001385951"/>
    </source>
</evidence>
<name>A0AAW0GZ12_9APHY</name>
<organism evidence="2 3">
    <name type="scientific">Cerrena zonata</name>
    <dbReference type="NCBI Taxonomy" id="2478898"/>
    <lineage>
        <taxon>Eukaryota</taxon>
        <taxon>Fungi</taxon>
        <taxon>Dikarya</taxon>
        <taxon>Basidiomycota</taxon>
        <taxon>Agaricomycotina</taxon>
        <taxon>Agaricomycetes</taxon>
        <taxon>Polyporales</taxon>
        <taxon>Cerrenaceae</taxon>
        <taxon>Cerrena</taxon>
    </lineage>
</organism>